<keyword evidence="4" id="KW-1185">Reference proteome</keyword>
<keyword evidence="2" id="KW-1133">Transmembrane helix</keyword>
<evidence type="ECO:0000256" key="1">
    <source>
        <dbReference type="SAM" id="MobiDB-lite"/>
    </source>
</evidence>
<feature type="compositionally biased region" description="Basic and acidic residues" evidence="1">
    <location>
        <begin position="94"/>
        <end position="104"/>
    </location>
</feature>
<keyword evidence="2" id="KW-0812">Transmembrane</keyword>
<dbReference type="AlphaFoldDB" id="A0A1N7II71"/>
<protein>
    <submittedName>
        <fullName evidence="3">Uncharacterized protein</fullName>
    </submittedName>
</protein>
<feature type="region of interest" description="Disordered" evidence="1">
    <location>
        <begin position="34"/>
        <end position="104"/>
    </location>
</feature>
<dbReference type="OrthoDB" id="2692154at2"/>
<name>A0A1N7II71_9BACI</name>
<reference evidence="4" key="1">
    <citation type="submission" date="2017-01" db="EMBL/GenBank/DDBJ databases">
        <authorList>
            <person name="Varghese N."/>
            <person name="Submissions S."/>
        </authorList>
    </citation>
    <scope>NUCLEOTIDE SEQUENCE [LARGE SCALE GENOMIC DNA]</scope>
    <source>
        <strain evidence="4">DSM 23127</strain>
    </source>
</reference>
<dbReference type="EMBL" id="FTOC01000001">
    <property type="protein sequence ID" value="SIS36814.1"/>
    <property type="molecule type" value="Genomic_DNA"/>
</dbReference>
<sequence>MQEFISAIFSNIFILGAILYGVFSLIRFASGSQDREEGGDALPSSSKSREPSSTLQEQYEQAKEATENSTSGDSIGVEDPHTSSHDGILSHGDLVVDRKESEKKEVHPFLREKWTKKRLGDGVIMREILGPPRSKSPHYTSKRWR</sequence>
<dbReference type="Proteomes" id="UP000187608">
    <property type="component" value="Unassembled WGS sequence"/>
</dbReference>
<feature type="region of interest" description="Disordered" evidence="1">
    <location>
        <begin position="126"/>
        <end position="145"/>
    </location>
</feature>
<keyword evidence="2" id="KW-0472">Membrane</keyword>
<evidence type="ECO:0000313" key="3">
    <source>
        <dbReference type="EMBL" id="SIS36814.1"/>
    </source>
</evidence>
<evidence type="ECO:0000313" key="4">
    <source>
        <dbReference type="Proteomes" id="UP000187608"/>
    </source>
</evidence>
<evidence type="ECO:0000256" key="2">
    <source>
        <dbReference type="SAM" id="Phobius"/>
    </source>
</evidence>
<dbReference type="STRING" id="570947.SAMN05421687_10181"/>
<dbReference type="RefSeq" id="WP_076556365.1">
    <property type="nucleotide sequence ID" value="NZ_FTOC01000001.1"/>
</dbReference>
<gene>
    <name evidence="3" type="ORF">SAMN05421687_10181</name>
</gene>
<organism evidence="3 4">
    <name type="scientific">Salimicrobium flavidum</name>
    <dbReference type="NCBI Taxonomy" id="570947"/>
    <lineage>
        <taxon>Bacteria</taxon>
        <taxon>Bacillati</taxon>
        <taxon>Bacillota</taxon>
        <taxon>Bacilli</taxon>
        <taxon>Bacillales</taxon>
        <taxon>Bacillaceae</taxon>
        <taxon>Salimicrobium</taxon>
    </lineage>
</organism>
<feature type="transmembrane region" description="Helical" evidence="2">
    <location>
        <begin position="6"/>
        <end position="26"/>
    </location>
</feature>
<accession>A0A1N7II71</accession>
<proteinExistence type="predicted"/>